<feature type="compositionally biased region" description="Low complexity" evidence="1">
    <location>
        <begin position="40"/>
        <end position="69"/>
    </location>
</feature>
<comment type="caution">
    <text evidence="4">The sequence shown here is derived from an EMBL/GenBank/DDBJ whole genome shotgun (WGS) entry which is preliminary data.</text>
</comment>
<evidence type="ECO:0000256" key="2">
    <source>
        <dbReference type="SAM" id="SignalP"/>
    </source>
</evidence>
<dbReference type="PROSITE" id="PS51677">
    <property type="entry name" value="NODB"/>
    <property type="match status" value="1"/>
</dbReference>
<dbReference type="PROSITE" id="PS51257">
    <property type="entry name" value="PROKAR_LIPOPROTEIN"/>
    <property type="match status" value="1"/>
</dbReference>
<evidence type="ECO:0000313" key="4">
    <source>
        <dbReference type="EMBL" id="MBL1099368.1"/>
    </source>
</evidence>
<feature type="domain" description="NodB homology" evidence="3">
    <location>
        <begin position="127"/>
        <end position="309"/>
    </location>
</feature>
<dbReference type="InterPro" id="IPR050248">
    <property type="entry name" value="Polysacc_deacetylase_ArnD"/>
</dbReference>
<evidence type="ECO:0000313" key="5">
    <source>
        <dbReference type="Proteomes" id="UP000634229"/>
    </source>
</evidence>
<dbReference type="Pfam" id="PF01522">
    <property type="entry name" value="Polysacc_deac_1"/>
    <property type="match status" value="1"/>
</dbReference>
<protein>
    <submittedName>
        <fullName evidence="4">Polysaccharide deacetylase family protein</fullName>
    </submittedName>
</protein>
<dbReference type="InterPro" id="IPR011330">
    <property type="entry name" value="Glyco_hydro/deAcase_b/a-brl"/>
</dbReference>
<reference evidence="4 5" key="1">
    <citation type="submission" date="2021-01" db="EMBL/GenBank/DDBJ databases">
        <title>WGS of actinomycetes isolated from Thailand.</title>
        <authorList>
            <person name="Thawai C."/>
        </authorList>
    </citation>
    <scope>NUCLEOTIDE SEQUENCE [LARGE SCALE GENOMIC DNA]</scope>
    <source>
        <strain evidence="4 5">CA1R205</strain>
    </source>
</reference>
<dbReference type="EMBL" id="JAERRF010000013">
    <property type="protein sequence ID" value="MBL1099368.1"/>
    <property type="molecule type" value="Genomic_DNA"/>
</dbReference>
<keyword evidence="5" id="KW-1185">Reference proteome</keyword>
<gene>
    <name evidence="4" type="ORF">JK363_22410</name>
</gene>
<dbReference type="PANTHER" id="PTHR10587:SF134">
    <property type="entry name" value="SECRETED PROTEIN"/>
    <property type="match status" value="1"/>
</dbReference>
<dbReference type="Proteomes" id="UP000634229">
    <property type="component" value="Unassembled WGS sequence"/>
</dbReference>
<name>A0ABS1NH47_9ACTN</name>
<feature type="signal peptide" evidence="2">
    <location>
        <begin position="1"/>
        <end position="17"/>
    </location>
</feature>
<evidence type="ECO:0000256" key="1">
    <source>
        <dbReference type="SAM" id="MobiDB-lite"/>
    </source>
</evidence>
<dbReference type="RefSeq" id="WP_201876788.1">
    <property type="nucleotide sequence ID" value="NZ_JAERRF010000013.1"/>
</dbReference>
<dbReference type="SUPFAM" id="SSF88713">
    <property type="entry name" value="Glycoside hydrolase/deacetylase"/>
    <property type="match status" value="1"/>
</dbReference>
<dbReference type="PANTHER" id="PTHR10587">
    <property type="entry name" value="GLYCOSYL TRANSFERASE-RELATED"/>
    <property type="match status" value="1"/>
</dbReference>
<dbReference type="Gene3D" id="3.20.20.370">
    <property type="entry name" value="Glycoside hydrolase/deacetylase"/>
    <property type="match status" value="1"/>
</dbReference>
<feature type="chain" id="PRO_5047212112" evidence="2">
    <location>
        <begin position="18"/>
        <end position="309"/>
    </location>
</feature>
<accession>A0ABS1NH47</accession>
<organism evidence="4 5">
    <name type="scientific">Streptomyces coffeae</name>
    <dbReference type="NCBI Taxonomy" id="621382"/>
    <lineage>
        <taxon>Bacteria</taxon>
        <taxon>Bacillati</taxon>
        <taxon>Actinomycetota</taxon>
        <taxon>Actinomycetes</taxon>
        <taxon>Kitasatosporales</taxon>
        <taxon>Streptomycetaceae</taxon>
        <taxon>Streptomyces</taxon>
    </lineage>
</organism>
<sequence>MMIKNGFSRYLVLAAAAAVFTGCGSLDGPLARTAEDAGQATASSTSPSAERSPSARPVPPGSQGASGAPSLPPAAPAGIPGAYHRWGLDRPLDKPPPAPAAKPLLAPVEPSGEGLPPVIRRVRTNDRVVFLTIDDGIEKDPRFVEQARDLGLPFTGFLTDNVIGDHYDYFDELQRLGNSMGNHTLTHPSLAGRDYDSQRQEICGQQENLRNHLGRQPRLFRPPYGAYDDTTLRAAADCGAQTVVLWRAEMEPGGLAYRSGGSLQPGDIVLAHFRGPEQLEGKSMTDMITELVRSIQEQGFTVARLEDYV</sequence>
<evidence type="ECO:0000259" key="3">
    <source>
        <dbReference type="PROSITE" id="PS51677"/>
    </source>
</evidence>
<dbReference type="InterPro" id="IPR002509">
    <property type="entry name" value="NODB_dom"/>
</dbReference>
<feature type="region of interest" description="Disordered" evidence="1">
    <location>
        <begin position="34"/>
        <end position="117"/>
    </location>
</feature>
<proteinExistence type="predicted"/>
<keyword evidence="2" id="KW-0732">Signal</keyword>
<dbReference type="CDD" id="cd10917">
    <property type="entry name" value="CE4_NodB_like_6s_7s"/>
    <property type="match status" value="1"/>
</dbReference>